<reference evidence="2 3" key="1">
    <citation type="submission" date="2016-02" db="EMBL/GenBank/DDBJ databases">
        <title>Band-tailed pigeon sequencing and assembly.</title>
        <authorList>
            <person name="Soares A.E."/>
            <person name="Novak B.J."/>
            <person name="Rice E.S."/>
            <person name="O'Connell B."/>
            <person name="Chang D."/>
            <person name="Weber S."/>
            <person name="Shapiro B."/>
        </authorList>
    </citation>
    <scope>NUCLEOTIDE SEQUENCE [LARGE SCALE GENOMIC DNA]</scope>
    <source>
        <strain evidence="2">BTP2013</strain>
        <tissue evidence="2">Blood</tissue>
    </source>
</reference>
<feature type="region of interest" description="Disordered" evidence="1">
    <location>
        <begin position="1"/>
        <end position="33"/>
    </location>
</feature>
<dbReference type="Proteomes" id="UP000190648">
    <property type="component" value="Unassembled WGS sequence"/>
</dbReference>
<dbReference type="AlphaFoldDB" id="A0A1V4KZ76"/>
<sequence length="71" mass="7530">MRAEQGNKGLNGSKEEKDKRTLRMRKAPGHSSVRQALGVPGAADIVLVTMKSGGQNGARVTGALVWAMLKI</sequence>
<evidence type="ECO:0000256" key="1">
    <source>
        <dbReference type="SAM" id="MobiDB-lite"/>
    </source>
</evidence>
<proteinExistence type="predicted"/>
<keyword evidence="3" id="KW-1185">Reference proteome</keyword>
<name>A0A1V4KZ76_PATFA</name>
<organism evidence="2 3">
    <name type="scientific">Patagioenas fasciata monilis</name>
    <dbReference type="NCBI Taxonomy" id="372326"/>
    <lineage>
        <taxon>Eukaryota</taxon>
        <taxon>Metazoa</taxon>
        <taxon>Chordata</taxon>
        <taxon>Craniata</taxon>
        <taxon>Vertebrata</taxon>
        <taxon>Euteleostomi</taxon>
        <taxon>Archelosauria</taxon>
        <taxon>Archosauria</taxon>
        <taxon>Dinosauria</taxon>
        <taxon>Saurischia</taxon>
        <taxon>Theropoda</taxon>
        <taxon>Coelurosauria</taxon>
        <taxon>Aves</taxon>
        <taxon>Neognathae</taxon>
        <taxon>Neoaves</taxon>
        <taxon>Columbimorphae</taxon>
        <taxon>Columbiformes</taxon>
        <taxon>Columbidae</taxon>
        <taxon>Patagioenas</taxon>
    </lineage>
</organism>
<protein>
    <submittedName>
        <fullName evidence="2">Uncharacterized protein</fullName>
    </submittedName>
</protein>
<comment type="caution">
    <text evidence="2">The sequence shown here is derived from an EMBL/GenBank/DDBJ whole genome shotgun (WGS) entry which is preliminary data.</text>
</comment>
<accession>A0A1V4KZ76</accession>
<evidence type="ECO:0000313" key="3">
    <source>
        <dbReference type="Proteomes" id="UP000190648"/>
    </source>
</evidence>
<dbReference type="EMBL" id="LSYS01001150">
    <property type="protein sequence ID" value="OPJ89770.1"/>
    <property type="molecule type" value="Genomic_DNA"/>
</dbReference>
<gene>
    <name evidence="2" type="ORF">AV530_003918</name>
</gene>
<evidence type="ECO:0000313" key="2">
    <source>
        <dbReference type="EMBL" id="OPJ89770.1"/>
    </source>
</evidence>